<dbReference type="InterPro" id="IPR011043">
    <property type="entry name" value="Gal_Oxase/kelch_b-propeller"/>
</dbReference>
<keyword evidence="4" id="KW-0732">Signal</keyword>
<feature type="chain" id="PRO_5040475992" description="SH3 domain-containing protein" evidence="4">
    <location>
        <begin position="18"/>
        <end position="1486"/>
    </location>
</feature>
<dbReference type="SMART" id="SM00326">
    <property type="entry name" value="SH3"/>
    <property type="match status" value="1"/>
</dbReference>
<comment type="caution">
    <text evidence="6">The sequence shown here is derived from an EMBL/GenBank/DDBJ whole genome shotgun (WGS) entry which is preliminary data.</text>
</comment>
<accession>A0A9P6YGY2</accession>
<organism evidence="6 7">
    <name type="scientific">Rhizopus oryzae</name>
    <name type="common">Mucormycosis agent</name>
    <name type="synonym">Rhizopus arrhizus var. delemar</name>
    <dbReference type="NCBI Taxonomy" id="64495"/>
    <lineage>
        <taxon>Eukaryota</taxon>
        <taxon>Fungi</taxon>
        <taxon>Fungi incertae sedis</taxon>
        <taxon>Mucoromycota</taxon>
        <taxon>Mucoromycotina</taxon>
        <taxon>Mucoromycetes</taxon>
        <taxon>Mucorales</taxon>
        <taxon>Mucorineae</taxon>
        <taxon>Rhizopodaceae</taxon>
        <taxon>Rhizopus</taxon>
    </lineage>
</organism>
<evidence type="ECO:0000259" key="5">
    <source>
        <dbReference type="PROSITE" id="PS50002"/>
    </source>
</evidence>
<gene>
    <name evidence="6" type="ORF">G6F51_003750</name>
</gene>
<dbReference type="Pfam" id="PF20842">
    <property type="entry name" value="Rax2_2"/>
    <property type="match status" value="1"/>
</dbReference>
<evidence type="ECO:0000256" key="1">
    <source>
        <dbReference type="ARBA" id="ARBA00022443"/>
    </source>
</evidence>
<evidence type="ECO:0000256" key="4">
    <source>
        <dbReference type="SAM" id="SignalP"/>
    </source>
</evidence>
<dbReference type="Pfam" id="PF00018">
    <property type="entry name" value="SH3_1"/>
    <property type="match status" value="1"/>
</dbReference>
<dbReference type="SUPFAM" id="SSF50044">
    <property type="entry name" value="SH3-domain"/>
    <property type="match status" value="1"/>
</dbReference>
<dbReference type="GO" id="GO:1902929">
    <property type="term" value="C:plasma membrane of growing cell tip"/>
    <property type="evidence" value="ECO:0007669"/>
    <property type="project" value="TreeGrafter"/>
</dbReference>
<evidence type="ECO:0000313" key="6">
    <source>
        <dbReference type="EMBL" id="KAG1548285.1"/>
    </source>
</evidence>
<feature type="compositionally biased region" description="Basic and acidic residues" evidence="3">
    <location>
        <begin position="1213"/>
        <end position="1223"/>
    </location>
</feature>
<dbReference type="InterPro" id="IPR048265">
    <property type="entry name" value="Rax2-like_third"/>
</dbReference>
<dbReference type="InterPro" id="IPR036028">
    <property type="entry name" value="SH3-like_dom_sf"/>
</dbReference>
<feature type="signal peptide" evidence="4">
    <location>
        <begin position="1"/>
        <end position="17"/>
    </location>
</feature>
<dbReference type="InterPro" id="IPR024982">
    <property type="entry name" value="Rax2-like_C"/>
</dbReference>
<reference evidence="6" key="1">
    <citation type="journal article" date="2020" name="Microb. Genom.">
        <title>Genetic diversity of clinical and environmental Mucorales isolates obtained from an investigation of mucormycosis cases among solid organ transplant recipients.</title>
        <authorList>
            <person name="Nguyen M.H."/>
            <person name="Kaul D."/>
            <person name="Muto C."/>
            <person name="Cheng S.J."/>
            <person name="Richter R.A."/>
            <person name="Bruno V.M."/>
            <person name="Liu G."/>
            <person name="Beyhan S."/>
            <person name="Sundermann A.J."/>
            <person name="Mounaud S."/>
            <person name="Pasculle A.W."/>
            <person name="Nierman W.C."/>
            <person name="Driscoll E."/>
            <person name="Cumbie R."/>
            <person name="Clancy C.J."/>
            <person name="Dupont C.L."/>
        </authorList>
    </citation>
    <scope>NUCLEOTIDE SEQUENCE</scope>
    <source>
        <strain evidence="6">GL16</strain>
    </source>
</reference>
<dbReference type="Proteomes" id="UP000717996">
    <property type="component" value="Unassembled WGS sequence"/>
</dbReference>
<evidence type="ECO:0000256" key="3">
    <source>
        <dbReference type="SAM" id="MobiDB-lite"/>
    </source>
</evidence>
<evidence type="ECO:0000313" key="7">
    <source>
        <dbReference type="Proteomes" id="UP000717996"/>
    </source>
</evidence>
<dbReference type="EMBL" id="JAANIT010000383">
    <property type="protein sequence ID" value="KAG1548285.1"/>
    <property type="molecule type" value="Genomic_DNA"/>
</dbReference>
<protein>
    <recommendedName>
        <fullName evidence="5">SH3 domain-containing protein</fullName>
    </recommendedName>
</protein>
<feature type="region of interest" description="Disordered" evidence="3">
    <location>
        <begin position="1206"/>
        <end position="1261"/>
    </location>
</feature>
<dbReference type="PANTHER" id="PTHR31778:SF2">
    <property type="entry name" value="BUD SITE SELECTION PROTEIN RAX2"/>
    <property type="match status" value="1"/>
</dbReference>
<sequence length="1486" mass="159756">MIGLLLLLGVILHTSLASYVTHPNINLDLFGISGSYEGISLYTDTNQLTQIPSSTSSVISLSNDTLFQLLASSNINGTIHDTCILYNTIYFAGNFSSINGISVNRIAAMDLVSGQLNTLLGGLDGPVQTVYCDPVTKFVYVGGSFTAPVSTDSAYSASLAQFGGGIAVWNRTGWTNVPWKGVNGQINTIIRHNESLLFGGVFDTTTDGQSYYAPASQMIMLPTNAGSATNSADSSGTASSIICAASTNANPWILKDGQNGTWQTTFNYYNVNPSLVRIGNSKIKNHQTKEFGIRAVDSTNYFQLSYLDPSTKQTRICTTNCTLSNDTSIDFQDFRILNTNLTSGIAIDIMSWYGSSGGLSSVSVFQSENFIYAVDTLSTNSPCRNNSSTISRVKTVGNWTQISDGGISYLSTTASNASSITFYPTIAESGIYEVYLYAPECSSGCDNVVDFDIQLATSASQTPTTIFLSSNSTATSGLLIYTGYFDLSSDFQPTLQIAQAHNSTKTGSIVAHSFQFVKEASNNALASIIQYDTSSQTISADSLPWKALSENVPYKSIVHDIKPYGDALYIAGSFTGTDQSKSTYSNIVRYDVSTKQLKALANGGTNGRIESLAVSPSGEIFVAGNFSALVNGTNTRMSHVARYHVQQATWNALDEGVNGLAHSVHLINNHVLVSGEFTKLSNSTLCFGNGWWNIAQNKWDQGDIPFLSGIVYSTLEYDNKSYFAGSIQAVQRYQSFGYSFFNQSTLSHLPFYPINDHPTVSASLIHNGSTILGGQFTLSQGIQNIAIYHDGVWSGLKGSEWQGTLQSMVVHNDILYVGGPFFGSDTSGFAAFDLKNGSRLMTPSIKTSDGSPPAINVISSLGSYELVAVGGNFSSIDSVPCSVVCVLTTTNHQWSALGSGLSGEATDFGYIDDKLVVTGNMTLNGSPITIAEYDLVQKVWGPFATANLPGPSVAITYDNVTKNTFISGQNSHNDTTYLRVWNGQQFDPIDQELGTGSIISKIYSLPVKNNTAQNALLATGFINLGSLGNVSAAFYDGQNWTPYLVASSSSPLEGSLLNSLFYFTLPPQIASSIKMAIVFLKRKGEAKADPQSDPAAYYGKPPRSADSLLAALKDEGDDKNNCSAEKLDTLEPEAQIYSMSKAISTDYLNEPTALGTPKGTPLSPAPPNSVYHMSTTSFYQTLPPIPVGRPDSLVRPFSEIQRDSMVSSLATREMTEVSDERRSSYNPFRSSSITGPTGGSPPAALATSTMANTSSSSTLNNSSAMASSETIQYGFANASLPPPPRAAQTAAEPMPKLDTMYRSAVNINFDSAPSPVLSPTFATGPLPPLEKPAEPLGSPGPKHDFLSMAIPTSRLNVTPSHAAEGRASSKRMVEEYLSSRKTQDRKSRYNNEFLSMMEQAIANNEESSSEATKEKPLLYYAKFDFAAREPGEMGFEKSDAIIVTDTSDDIWWTGYKTDKDTGSIIQGVFPGNYVEKATDLRYLTHS</sequence>
<dbReference type="Pfam" id="PF20843">
    <property type="entry name" value="Rax2_3"/>
    <property type="match status" value="1"/>
</dbReference>
<dbReference type="InterPro" id="IPR048266">
    <property type="entry name" value="Rax2-like_second"/>
</dbReference>
<proteinExistence type="predicted"/>
<dbReference type="Gene3D" id="2.30.30.40">
    <property type="entry name" value="SH3 Domains"/>
    <property type="match status" value="1"/>
</dbReference>
<dbReference type="SUPFAM" id="SSF50965">
    <property type="entry name" value="Galactose oxidase, central domain"/>
    <property type="match status" value="2"/>
</dbReference>
<feature type="domain" description="SH3" evidence="5">
    <location>
        <begin position="1414"/>
        <end position="1479"/>
    </location>
</feature>
<dbReference type="InterPro" id="IPR001452">
    <property type="entry name" value="SH3_domain"/>
</dbReference>
<dbReference type="Pfam" id="PF12768">
    <property type="entry name" value="Rax2"/>
    <property type="match status" value="1"/>
</dbReference>
<keyword evidence="1 2" id="KW-0728">SH3 domain</keyword>
<name>A0A9P6YGY2_RHIOR</name>
<evidence type="ECO:0000256" key="2">
    <source>
        <dbReference type="PROSITE-ProRule" id="PRU00192"/>
    </source>
</evidence>
<dbReference type="PANTHER" id="PTHR31778">
    <property type="entry name" value="BUD SITE SELECTION PROTEIN RAX2"/>
    <property type="match status" value="1"/>
</dbReference>
<feature type="compositionally biased region" description="Low complexity" evidence="3">
    <location>
        <begin position="1231"/>
        <end position="1261"/>
    </location>
</feature>
<dbReference type="PROSITE" id="PS50002">
    <property type="entry name" value="SH3"/>
    <property type="match status" value="1"/>
</dbReference>